<sequence length="299" mass="32961">MKVLDNLNYVFSKDNEPICKVKSGEIITFKTVDCFAEQVKDETYTMDILDLNKANPTSGPAFIEGAVPGDVIAVDILDIKIENKGFACSIPEVGPLANISEMRTRIFEIENDYVSFHNIKWKVNPMIGVIGLAPEDGDIACGLAGKHGGNLDSKKIVKGARVYLPVKHVGGLLQMGDLHASMGDGEISGTGIEVSGEVVVRVNLIKDFELNWPIIETKDNWYVNGVGKDFSEAYLEATKELARLMKATYPLDTTDIFIYLSLQGDIEINQYVHPVEGEMPSVRFGIPKTEYAKPLINFN</sequence>
<accession>A0ABV2JC25</accession>
<dbReference type="PANTHER" id="PTHR31891">
    <property type="entry name" value="FORMAMIDASE C869.04-RELATED"/>
    <property type="match status" value="1"/>
</dbReference>
<dbReference type="InterPro" id="IPR004304">
    <property type="entry name" value="FmdA_AmdA"/>
</dbReference>
<dbReference type="Gene3D" id="3.10.28.20">
    <property type="entry name" value="Acetamidase/Formamidase-like domains"/>
    <property type="match status" value="1"/>
</dbReference>
<dbReference type="EC" id="3.5.1.4" evidence="1"/>
<gene>
    <name evidence="1" type="ORF">ABID14_001986</name>
</gene>
<dbReference type="PANTHER" id="PTHR31891:SF1">
    <property type="entry name" value="FORMAMIDASE C869.04-RELATED"/>
    <property type="match status" value="1"/>
</dbReference>
<reference evidence="1 2" key="1">
    <citation type="submission" date="2024-06" db="EMBL/GenBank/DDBJ databases">
        <title>Genomic Encyclopedia of Type Strains, Phase IV (KMG-IV): sequencing the most valuable type-strain genomes for metagenomic binning, comparative biology and taxonomic classification.</title>
        <authorList>
            <person name="Goeker M."/>
        </authorList>
    </citation>
    <scope>NUCLEOTIDE SEQUENCE [LARGE SCALE GENOMIC DNA]</scope>
    <source>
        <strain evidence="1 2">DSM 21460</strain>
    </source>
</reference>
<dbReference type="GO" id="GO:0004040">
    <property type="term" value="F:amidase activity"/>
    <property type="evidence" value="ECO:0007669"/>
    <property type="project" value="UniProtKB-EC"/>
</dbReference>
<dbReference type="SUPFAM" id="SSF141130">
    <property type="entry name" value="Acetamidase/Formamidase-like"/>
    <property type="match status" value="1"/>
</dbReference>
<dbReference type="Gene3D" id="2.40.10.120">
    <property type="match status" value="1"/>
</dbReference>
<evidence type="ECO:0000313" key="2">
    <source>
        <dbReference type="Proteomes" id="UP001549162"/>
    </source>
</evidence>
<keyword evidence="1" id="KW-0378">Hydrolase</keyword>
<dbReference type="EMBL" id="JBEPMA010000022">
    <property type="protein sequence ID" value="MET3618347.1"/>
    <property type="molecule type" value="Genomic_DNA"/>
</dbReference>
<protein>
    <submittedName>
        <fullName evidence="1">Amidase</fullName>
        <ecNumber evidence="1">3.5.1.4</ecNumber>
    </submittedName>
</protein>
<keyword evidence="2" id="KW-1185">Reference proteome</keyword>
<dbReference type="RefSeq" id="WP_354369538.1">
    <property type="nucleotide sequence ID" value="NZ_JBEPMA010000022.1"/>
</dbReference>
<comment type="caution">
    <text evidence="1">The sequence shown here is derived from an EMBL/GenBank/DDBJ whole genome shotgun (WGS) entry which is preliminary data.</text>
</comment>
<name>A0ABV2JC25_9FIRM</name>
<dbReference type="Proteomes" id="UP001549162">
    <property type="component" value="Unassembled WGS sequence"/>
</dbReference>
<organism evidence="1 2">
    <name type="scientific">Peptoniphilus olsenii</name>
    <dbReference type="NCBI Taxonomy" id="411570"/>
    <lineage>
        <taxon>Bacteria</taxon>
        <taxon>Bacillati</taxon>
        <taxon>Bacillota</taxon>
        <taxon>Tissierellia</taxon>
        <taxon>Tissierellales</taxon>
        <taxon>Peptoniphilaceae</taxon>
        <taxon>Peptoniphilus</taxon>
    </lineage>
</organism>
<proteinExistence type="predicted"/>
<dbReference type="Gene3D" id="2.60.120.580">
    <property type="entry name" value="Acetamidase/Formamidase-like domains"/>
    <property type="match status" value="1"/>
</dbReference>
<evidence type="ECO:0000313" key="1">
    <source>
        <dbReference type="EMBL" id="MET3618347.1"/>
    </source>
</evidence>
<dbReference type="Pfam" id="PF03069">
    <property type="entry name" value="FmdA_AmdA"/>
    <property type="match status" value="2"/>
</dbReference>